<dbReference type="PANTHER" id="PTHR43639:SF1">
    <property type="entry name" value="SHORT-CHAIN DEHYDROGENASE_REDUCTASE FAMILY PROTEIN"/>
    <property type="match status" value="1"/>
</dbReference>
<evidence type="ECO:0000256" key="2">
    <source>
        <dbReference type="ARBA" id="ARBA00023002"/>
    </source>
</evidence>
<dbReference type="Gene3D" id="3.40.50.720">
    <property type="entry name" value="NAD(P)-binding Rossmann-like Domain"/>
    <property type="match status" value="1"/>
</dbReference>
<keyword evidence="4" id="KW-1185">Reference proteome</keyword>
<keyword evidence="2" id="KW-0560">Oxidoreductase</keyword>
<gene>
    <name evidence="3" type="ORF">LX74_02155</name>
</gene>
<protein>
    <submittedName>
        <fullName evidence="3">NAD(P)-dependent dehydrogenase (Short-subunit alcohol dehydrogenase family)</fullName>
    </submittedName>
</protein>
<dbReference type="Proteomes" id="UP000324513">
    <property type="component" value="Unassembled WGS sequence"/>
</dbReference>
<accession>A0ABY3NGF3</accession>
<reference evidence="3 4" key="1">
    <citation type="submission" date="2019-07" db="EMBL/GenBank/DDBJ databases">
        <title>Genomic Encyclopedia of Archaeal and Bacterial Type Strains, Phase II (KMG-II): from individual species to whole genera.</title>
        <authorList>
            <person name="Goeker M."/>
        </authorList>
    </citation>
    <scope>NUCLEOTIDE SEQUENCE [LARGE SCALE GENOMIC DNA]</scope>
    <source>
        <strain evidence="3 4">DSM 14571</strain>
    </source>
</reference>
<dbReference type="SUPFAM" id="SSF51735">
    <property type="entry name" value="NAD(P)-binding Rossmann-fold domains"/>
    <property type="match status" value="1"/>
</dbReference>
<name>A0ABY3NGF3_ELIMR</name>
<comment type="caution">
    <text evidence="3">The sequence shown here is derived from an EMBL/GenBank/DDBJ whole genome shotgun (WGS) entry which is preliminary data.</text>
</comment>
<proteinExistence type="inferred from homology"/>
<dbReference type="InterPro" id="IPR002347">
    <property type="entry name" value="SDR_fam"/>
</dbReference>
<dbReference type="InterPro" id="IPR036291">
    <property type="entry name" value="NAD(P)-bd_dom_sf"/>
</dbReference>
<dbReference type="RefSeq" id="WP_065082459.1">
    <property type="nucleotide sequence ID" value="NZ_FLSS01000012.1"/>
</dbReference>
<organism evidence="3 4">
    <name type="scientific">Elizabethkingia miricola</name>
    <name type="common">Chryseobacterium miricola</name>
    <dbReference type="NCBI Taxonomy" id="172045"/>
    <lineage>
        <taxon>Bacteria</taxon>
        <taxon>Pseudomonadati</taxon>
        <taxon>Bacteroidota</taxon>
        <taxon>Flavobacteriia</taxon>
        <taxon>Flavobacteriales</taxon>
        <taxon>Weeksellaceae</taxon>
        <taxon>Elizabethkingia</taxon>
    </lineage>
</organism>
<dbReference type="PANTHER" id="PTHR43639">
    <property type="entry name" value="OXIDOREDUCTASE, SHORT-CHAIN DEHYDROGENASE/REDUCTASE FAMILY (AFU_ORTHOLOGUE AFUA_5G02870)"/>
    <property type="match status" value="1"/>
</dbReference>
<evidence type="ECO:0000313" key="3">
    <source>
        <dbReference type="EMBL" id="TYO91904.1"/>
    </source>
</evidence>
<evidence type="ECO:0000313" key="4">
    <source>
        <dbReference type="Proteomes" id="UP000324513"/>
    </source>
</evidence>
<dbReference type="PRINTS" id="PR00080">
    <property type="entry name" value="SDRFAMILY"/>
</dbReference>
<dbReference type="PRINTS" id="PR00081">
    <property type="entry name" value="GDHRDH"/>
</dbReference>
<evidence type="ECO:0000256" key="1">
    <source>
        <dbReference type="ARBA" id="ARBA00006484"/>
    </source>
</evidence>
<dbReference type="Pfam" id="PF13561">
    <property type="entry name" value="adh_short_C2"/>
    <property type="match status" value="1"/>
</dbReference>
<dbReference type="EMBL" id="VNHK01000006">
    <property type="protein sequence ID" value="TYO91904.1"/>
    <property type="molecule type" value="Genomic_DNA"/>
</dbReference>
<sequence length="247" mass="26337">MKKLTGKIALITGSARGIGAVIAKQLASEGASIILHDLETASLEETVNEIRSAGGIVQQLIQVDLSHHDAGDTIANSLNVDKIDILVNNAGIAPVKLFEEIDQKTFDAIIDINLRAVFFISQKLLPHINDGGRIINISSSLKKTYAPGFITYVAVKGFIEAFTKYLAGEIGNRGITVNAISPGAIDTGLNPWFQTDEGRAILLKDQALKLLGQPAYISDAVTFLASPQSEWISGAIIDVDGGFKLTP</sequence>
<comment type="similarity">
    <text evidence="1">Belongs to the short-chain dehydrogenases/reductases (SDR) family.</text>
</comment>